<accession>A0A392R9Q4</accession>
<keyword evidence="3" id="KW-1185">Reference proteome</keyword>
<dbReference type="EMBL" id="LXQA010199288">
    <property type="protein sequence ID" value="MCI32852.1"/>
    <property type="molecule type" value="Genomic_DNA"/>
</dbReference>
<evidence type="ECO:0000256" key="1">
    <source>
        <dbReference type="SAM" id="MobiDB-lite"/>
    </source>
</evidence>
<proteinExistence type="predicted"/>
<dbReference type="Proteomes" id="UP000265520">
    <property type="component" value="Unassembled WGS sequence"/>
</dbReference>
<evidence type="ECO:0000313" key="3">
    <source>
        <dbReference type="Proteomes" id="UP000265520"/>
    </source>
</evidence>
<protein>
    <submittedName>
        <fullName evidence="2">Uncharacterized protein</fullName>
    </submittedName>
</protein>
<sequence>MPSVISPPLSCSPPPPHPHNHAATMSSPPPSPRSHNHVVTLLVAELEKTNWMDR</sequence>
<dbReference type="AlphaFoldDB" id="A0A392R9Q4"/>
<evidence type="ECO:0000313" key="2">
    <source>
        <dbReference type="EMBL" id="MCI32852.1"/>
    </source>
</evidence>
<organism evidence="2 3">
    <name type="scientific">Trifolium medium</name>
    <dbReference type="NCBI Taxonomy" id="97028"/>
    <lineage>
        <taxon>Eukaryota</taxon>
        <taxon>Viridiplantae</taxon>
        <taxon>Streptophyta</taxon>
        <taxon>Embryophyta</taxon>
        <taxon>Tracheophyta</taxon>
        <taxon>Spermatophyta</taxon>
        <taxon>Magnoliopsida</taxon>
        <taxon>eudicotyledons</taxon>
        <taxon>Gunneridae</taxon>
        <taxon>Pentapetalae</taxon>
        <taxon>rosids</taxon>
        <taxon>fabids</taxon>
        <taxon>Fabales</taxon>
        <taxon>Fabaceae</taxon>
        <taxon>Papilionoideae</taxon>
        <taxon>50 kb inversion clade</taxon>
        <taxon>NPAAA clade</taxon>
        <taxon>Hologalegina</taxon>
        <taxon>IRL clade</taxon>
        <taxon>Trifolieae</taxon>
        <taxon>Trifolium</taxon>
    </lineage>
</organism>
<feature type="region of interest" description="Disordered" evidence="1">
    <location>
        <begin position="1"/>
        <end position="35"/>
    </location>
</feature>
<comment type="caution">
    <text evidence="2">The sequence shown here is derived from an EMBL/GenBank/DDBJ whole genome shotgun (WGS) entry which is preliminary data.</text>
</comment>
<reference evidence="2 3" key="1">
    <citation type="journal article" date="2018" name="Front. Plant Sci.">
        <title>Red Clover (Trifolium pratense) and Zigzag Clover (T. medium) - A Picture of Genomic Similarities and Differences.</title>
        <authorList>
            <person name="Dluhosova J."/>
            <person name="Istvanek J."/>
            <person name="Nedelnik J."/>
            <person name="Repkova J."/>
        </authorList>
    </citation>
    <scope>NUCLEOTIDE SEQUENCE [LARGE SCALE GENOMIC DNA]</scope>
    <source>
        <strain evidence="3">cv. 10/8</strain>
        <tissue evidence="2">Leaf</tissue>
    </source>
</reference>
<name>A0A392R9Q4_9FABA</name>